<keyword evidence="4" id="KW-1185">Reference proteome</keyword>
<accession>A0ABS0WQE6</accession>
<feature type="region of interest" description="Disordered" evidence="1">
    <location>
        <begin position="1"/>
        <end position="20"/>
    </location>
</feature>
<evidence type="ECO:0000313" key="4">
    <source>
        <dbReference type="Proteomes" id="UP000623301"/>
    </source>
</evidence>
<sequence length="47" mass="5256">MKGTPAPKGSCKEPRNTNSFDDFGKYTLIYGLIFAVIGLILKYFNII</sequence>
<proteinExistence type="predicted"/>
<keyword evidence="2" id="KW-0812">Transmembrane</keyword>
<protein>
    <submittedName>
        <fullName evidence="3">Uncharacterized protein</fullName>
    </submittedName>
</protein>
<keyword evidence="2" id="KW-0472">Membrane</keyword>
<gene>
    <name evidence="3" type="ORF">JBL43_08065</name>
</gene>
<name>A0ABS0WQE6_9FLAO</name>
<dbReference type="Proteomes" id="UP000623301">
    <property type="component" value="Unassembled WGS sequence"/>
</dbReference>
<organism evidence="3 4">
    <name type="scientific">Aureibaculum flavum</name>
    <dbReference type="NCBI Taxonomy" id="2795986"/>
    <lineage>
        <taxon>Bacteria</taxon>
        <taxon>Pseudomonadati</taxon>
        <taxon>Bacteroidota</taxon>
        <taxon>Flavobacteriia</taxon>
        <taxon>Flavobacteriales</taxon>
        <taxon>Flavobacteriaceae</taxon>
        <taxon>Aureibaculum</taxon>
    </lineage>
</organism>
<keyword evidence="2" id="KW-1133">Transmembrane helix</keyword>
<evidence type="ECO:0000256" key="1">
    <source>
        <dbReference type="SAM" id="MobiDB-lite"/>
    </source>
</evidence>
<evidence type="ECO:0000313" key="3">
    <source>
        <dbReference type="EMBL" id="MBJ2174189.1"/>
    </source>
</evidence>
<feature type="transmembrane region" description="Helical" evidence="2">
    <location>
        <begin position="23"/>
        <end position="44"/>
    </location>
</feature>
<evidence type="ECO:0000256" key="2">
    <source>
        <dbReference type="SAM" id="Phobius"/>
    </source>
</evidence>
<reference evidence="3 4" key="1">
    <citation type="submission" date="2020-12" db="EMBL/GenBank/DDBJ databases">
        <title>Aureibaculum luteum sp. nov. and Aureibaculum flavum sp. nov., novel members of the family Flavobacteriaceae isolated from Antarctic intertidal sediments.</title>
        <authorList>
            <person name="He X."/>
            <person name="Zhang X."/>
        </authorList>
    </citation>
    <scope>NUCLEOTIDE SEQUENCE [LARGE SCALE GENOMIC DNA]</scope>
    <source>
        <strain evidence="3 4">A20</strain>
    </source>
</reference>
<dbReference type="RefSeq" id="WP_198840938.1">
    <property type="nucleotide sequence ID" value="NZ_JAEHFJ010000003.1"/>
</dbReference>
<dbReference type="EMBL" id="JAEHFJ010000003">
    <property type="protein sequence ID" value="MBJ2174189.1"/>
    <property type="molecule type" value="Genomic_DNA"/>
</dbReference>
<comment type="caution">
    <text evidence="3">The sequence shown here is derived from an EMBL/GenBank/DDBJ whole genome shotgun (WGS) entry which is preliminary data.</text>
</comment>